<sequence>MKTSIPALIPSRPLSQMNAGNAKT</sequence>
<feature type="region of interest" description="Disordered" evidence="1">
    <location>
        <begin position="1"/>
        <end position="24"/>
    </location>
</feature>
<evidence type="ECO:0000313" key="3">
    <source>
        <dbReference type="Proteomes" id="UP001519332"/>
    </source>
</evidence>
<proteinExistence type="predicted"/>
<organism evidence="2 3">
    <name type="scientific">Kibdelosporangium banguiense</name>
    <dbReference type="NCBI Taxonomy" id="1365924"/>
    <lineage>
        <taxon>Bacteria</taxon>
        <taxon>Bacillati</taxon>
        <taxon>Actinomycetota</taxon>
        <taxon>Actinomycetes</taxon>
        <taxon>Pseudonocardiales</taxon>
        <taxon>Pseudonocardiaceae</taxon>
        <taxon>Kibdelosporangium</taxon>
    </lineage>
</organism>
<reference evidence="2 3" key="1">
    <citation type="submission" date="2021-03" db="EMBL/GenBank/DDBJ databases">
        <title>Sequencing the genomes of 1000 actinobacteria strains.</title>
        <authorList>
            <person name="Klenk H.-P."/>
        </authorList>
    </citation>
    <scope>NUCLEOTIDE SEQUENCE [LARGE SCALE GENOMIC DNA]</scope>
    <source>
        <strain evidence="2 3">DSM 46670</strain>
    </source>
</reference>
<accession>A0ABS4T6B1</accession>
<comment type="caution">
    <text evidence="2">The sequence shown here is derived from an EMBL/GenBank/DDBJ whole genome shotgun (WGS) entry which is preliminary data.</text>
</comment>
<evidence type="ECO:0000256" key="1">
    <source>
        <dbReference type="SAM" id="MobiDB-lite"/>
    </source>
</evidence>
<keyword evidence="3" id="KW-1185">Reference proteome</keyword>
<protein>
    <submittedName>
        <fullName evidence="2">Uncharacterized protein</fullName>
    </submittedName>
</protein>
<name>A0ABS4T6B1_9PSEU</name>
<evidence type="ECO:0000313" key="2">
    <source>
        <dbReference type="EMBL" id="MBP2319975.1"/>
    </source>
</evidence>
<dbReference type="EMBL" id="JAGINW010000001">
    <property type="protein sequence ID" value="MBP2319975.1"/>
    <property type="molecule type" value="Genomic_DNA"/>
</dbReference>
<feature type="compositionally biased region" description="Polar residues" evidence="1">
    <location>
        <begin position="13"/>
        <end position="24"/>
    </location>
</feature>
<dbReference type="Proteomes" id="UP001519332">
    <property type="component" value="Unassembled WGS sequence"/>
</dbReference>
<gene>
    <name evidence="2" type="ORF">JOF56_000360</name>
</gene>